<evidence type="ECO:0000256" key="3">
    <source>
        <dbReference type="ARBA" id="ARBA00022884"/>
    </source>
</evidence>
<dbReference type="Gene3D" id="3.30.160.810">
    <property type="match status" value="1"/>
</dbReference>
<dbReference type="FunFam" id="3.30.160.810:FF:000001">
    <property type="entry name" value="50S ribosomal protein L3"/>
    <property type="match status" value="1"/>
</dbReference>
<dbReference type="InterPro" id="IPR009000">
    <property type="entry name" value="Transl_B-barrel_sf"/>
</dbReference>
<comment type="function">
    <text evidence="7">One of the primary rRNA binding proteins, it binds directly near the 3'-end of the 23S rRNA, where it nucleates assembly of the 50S subunit.</text>
</comment>
<dbReference type="Pfam" id="PF00297">
    <property type="entry name" value="Ribosomal_L3"/>
    <property type="match status" value="1"/>
</dbReference>
<evidence type="ECO:0000313" key="9">
    <source>
        <dbReference type="EMBL" id="PIT90811.1"/>
    </source>
</evidence>
<dbReference type="PANTHER" id="PTHR11229">
    <property type="entry name" value="50S RIBOSOMAL PROTEIN L3"/>
    <property type="match status" value="1"/>
</dbReference>
<dbReference type="GO" id="GO:0019843">
    <property type="term" value="F:rRNA binding"/>
    <property type="evidence" value="ECO:0007669"/>
    <property type="project" value="UniProtKB-UniRule"/>
</dbReference>
<dbReference type="SUPFAM" id="SSF50447">
    <property type="entry name" value="Translation proteins"/>
    <property type="match status" value="1"/>
</dbReference>
<name>A0A2M6WDD9_9BACT</name>
<sequence length="271" mass="30055">MKFILGKKLNMDQVFLPDGKVAPVTVVQAGPCQVTQVKSMEKDGYQAVQIGWQEKKRLSKPLLGHLKSLPKFRHLKEFRIDESQELARGQRLTVGIFEIGDKVKVTGVSKGRGFQGVVKRHGFHGSPASHGHKDQLRMPGSIGSTDAARVFKGKRMAGRMGTDQVTVNNLEVIKIDQENNLIYLKGALPGARNGLILIQATGEIKEVVKEEPKKEEAPQVEESKEVISKETEAAVEETKTEVPAEEVKAQEEKKDEAPKEEVKAEQTEEKK</sequence>
<evidence type="ECO:0000256" key="2">
    <source>
        <dbReference type="ARBA" id="ARBA00022730"/>
    </source>
</evidence>
<dbReference type="AlphaFoldDB" id="A0A2M6WDD9"/>
<keyword evidence="4 7" id="KW-0689">Ribosomal protein</keyword>
<dbReference type="InterPro" id="IPR019927">
    <property type="entry name" value="Ribosomal_uL3_bac/org-type"/>
</dbReference>
<reference evidence="10" key="1">
    <citation type="submission" date="2017-09" db="EMBL/GenBank/DDBJ databases">
        <title>Depth-based differentiation of microbial function through sediment-hosted aquifers and enrichment of novel symbionts in the deep terrestrial subsurface.</title>
        <authorList>
            <person name="Probst A.J."/>
            <person name="Ladd B."/>
            <person name="Jarett J.K."/>
            <person name="Geller-Mcgrath D.E."/>
            <person name="Sieber C.M.K."/>
            <person name="Emerson J.B."/>
            <person name="Anantharaman K."/>
            <person name="Thomas B.C."/>
            <person name="Malmstrom R."/>
            <person name="Stieglmeier M."/>
            <person name="Klingl A."/>
            <person name="Woyke T."/>
            <person name="Ryan C.M."/>
            <person name="Banfield J.F."/>
        </authorList>
    </citation>
    <scope>NUCLEOTIDE SEQUENCE [LARGE SCALE GENOMIC DNA]</scope>
</reference>
<dbReference type="GO" id="GO:0006412">
    <property type="term" value="P:translation"/>
    <property type="evidence" value="ECO:0007669"/>
    <property type="project" value="UniProtKB-UniRule"/>
</dbReference>
<organism evidence="9 10">
    <name type="scientific">Candidatus Komeilibacteria bacterium CG10_big_fil_rev_8_21_14_0_10_41_13</name>
    <dbReference type="NCBI Taxonomy" id="1974476"/>
    <lineage>
        <taxon>Bacteria</taxon>
        <taxon>Candidatus Komeiliibacteriota</taxon>
    </lineage>
</organism>
<feature type="region of interest" description="Disordered" evidence="8">
    <location>
        <begin position="123"/>
        <end position="142"/>
    </location>
</feature>
<evidence type="ECO:0000256" key="4">
    <source>
        <dbReference type="ARBA" id="ARBA00022980"/>
    </source>
</evidence>
<feature type="region of interest" description="Disordered" evidence="8">
    <location>
        <begin position="209"/>
        <end position="271"/>
    </location>
</feature>
<accession>A0A2M6WDD9</accession>
<dbReference type="FunFam" id="2.40.30.10:FF:000004">
    <property type="entry name" value="50S ribosomal protein L3"/>
    <property type="match status" value="1"/>
</dbReference>
<dbReference type="NCBIfam" id="TIGR03625">
    <property type="entry name" value="L3_bact"/>
    <property type="match status" value="1"/>
</dbReference>
<dbReference type="PANTHER" id="PTHR11229:SF16">
    <property type="entry name" value="LARGE RIBOSOMAL SUBUNIT PROTEIN UL3C"/>
    <property type="match status" value="1"/>
</dbReference>
<evidence type="ECO:0000256" key="1">
    <source>
        <dbReference type="ARBA" id="ARBA00006540"/>
    </source>
</evidence>
<dbReference type="EMBL" id="PFBO01000009">
    <property type="protein sequence ID" value="PIT90811.1"/>
    <property type="molecule type" value="Genomic_DNA"/>
</dbReference>
<keyword evidence="5 7" id="KW-0687">Ribonucleoprotein</keyword>
<dbReference type="Proteomes" id="UP000230543">
    <property type="component" value="Unassembled WGS sequence"/>
</dbReference>
<dbReference type="InterPro" id="IPR000597">
    <property type="entry name" value="Ribosomal_uL3"/>
</dbReference>
<protein>
    <recommendedName>
        <fullName evidence="6 7">Large ribosomal subunit protein uL3</fullName>
    </recommendedName>
</protein>
<gene>
    <name evidence="7" type="primary">rplC</name>
    <name evidence="9" type="ORF">COU22_00215</name>
</gene>
<dbReference type="HAMAP" id="MF_01325_B">
    <property type="entry name" value="Ribosomal_uL3_B"/>
    <property type="match status" value="1"/>
</dbReference>
<dbReference type="Gene3D" id="2.40.30.10">
    <property type="entry name" value="Translation factors"/>
    <property type="match status" value="1"/>
</dbReference>
<evidence type="ECO:0000313" key="10">
    <source>
        <dbReference type="Proteomes" id="UP000230543"/>
    </source>
</evidence>
<evidence type="ECO:0000256" key="6">
    <source>
        <dbReference type="ARBA" id="ARBA00035243"/>
    </source>
</evidence>
<dbReference type="GO" id="GO:0022625">
    <property type="term" value="C:cytosolic large ribosomal subunit"/>
    <property type="evidence" value="ECO:0007669"/>
    <property type="project" value="TreeGrafter"/>
</dbReference>
<comment type="similarity">
    <text evidence="1 7">Belongs to the universal ribosomal protein uL3 family.</text>
</comment>
<comment type="subunit">
    <text evidence="7">Part of the 50S ribosomal subunit. Forms a cluster with proteins L14 and L19.</text>
</comment>
<keyword evidence="2 7" id="KW-0699">rRNA-binding</keyword>
<comment type="caution">
    <text evidence="9">The sequence shown here is derived from an EMBL/GenBank/DDBJ whole genome shotgun (WGS) entry which is preliminary data.</text>
</comment>
<evidence type="ECO:0000256" key="8">
    <source>
        <dbReference type="SAM" id="MobiDB-lite"/>
    </source>
</evidence>
<dbReference type="GO" id="GO:0003735">
    <property type="term" value="F:structural constituent of ribosome"/>
    <property type="evidence" value="ECO:0007669"/>
    <property type="project" value="UniProtKB-UniRule"/>
</dbReference>
<keyword evidence="3 7" id="KW-0694">RNA-binding</keyword>
<evidence type="ECO:0000256" key="5">
    <source>
        <dbReference type="ARBA" id="ARBA00023274"/>
    </source>
</evidence>
<proteinExistence type="inferred from homology"/>
<evidence type="ECO:0000256" key="7">
    <source>
        <dbReference type="HAMAP-Rule" id="MF_01325"/>
    </source>
</evidence>